<gene>
    <name evidence="3" type="ORF">ODALV1_LOCUS23783</name>
</gene>
<accession>A0ABP1RM29</accession>
<feature type="transmembrane region" description="Helical" evidence="2">
    <location>
        <begin position="91"/>
        <end position="116"/>
    </location>
</feature>
<sequence length="394" mass="43183">MVCNPFCCTPIRKGAKRLAIIDIVLFFLTLTLSIALEWSLFHSVPISIQFLFVDPEVTATAQPPAEVGKAPWAHIGYLLKAGNDIHGGLGFLLYILLLLFIMGFLILEIWLCCVLIRATTEKRPEFCSKWISWRLSLLMLTYIVILTDVAQMQITATDLLIQPLNILRLYSILLSIRLEGYMNKNQACWELCGGSSSSSSPMIRPFEGRFGGFIDEGDLGLSGRANDDGDIIPAPPLPGSPRPTGPIRTPPPPPPPPGPDPGPGPGPGPDPGPGPSPYPGVIDDRGPTGSDSKWDINGELNFKWDTQIGWNTTFYGNISGGREHESLINLDNGGYIKDKDWFKYGAGFESNPWIVTNIGVRGGVKFGNVGGKKRRRRRDVSKRPSLNGVNLFDK</sequence>
<reference evidence="3 4" key="1">
    <citation type="submission" date="2024-08" db="EMBL/GenBank/DDBJ databases">
        <authorList>
            <person name="Cucini C."/>
            <person name="Frati F."/>
        </authorList>
    </citation>
    <scope>NUCLEOTIDE SEQUENCE [LARGE SCALE GENOMIC DNA]</scope>
</reference>
<dbReference type="Proteomes" id="UP001642540">
    <property type="component" value="Unassembled WGS sequence"/>
</dbReference>
<protein>
    <submittedName>
        <fullName evidence="3">Uncharacterized protein</fullName>
    </submittedName>
</protein>
<dbReference type="EMBL" id="CAXLJM020000082">
    <property type="protein sequence ID" value="CAL8130559.1"/>
    <property type="molecule type" value="Genomic_DNA"/>
</dbReference>
<keyword evidence="2" id="KW-0472">Membrane</keyword>
<feature type="compositionally biased region" description="Basic and acidic residues" evidence="1">
    <location>
        <begin position="282"/>
        <end position="294"/>
    </location>
</feature>
<organism evidence="3 4">
    <name type="scientific">Orchesella dallaii</name>
    <dbReference type="NCBI Taxonomy" id="48710"/>
    <lineage>
        <taxon>Eukaryota</taxon>
        <taxon>Metazoa</taxon>
        <taxon>Ecdysozoa</taxon>
        <taxon>Arthropoda</taxon>
        <taxon>Hexapoda</taxon>
        <taxon>Collembola</taxon>
        <taxon>Entomobryomorpha</taxon>
        <taxon>Entomobryoidea</taxon>
        <taxon>Orchesellidae</taxon>
        <taxon>Orchesellinae</taxon>
        <taxon>Orchesella</taxon>
    </lineage>
</organism>
<proteinExistence type="predicted"/>
<feature type="transmembrane region" description="Helical" evidence="2">
    <location>
        <begin position="19"/>
        <end position="41"/>
    </location>
</feature>
<evidence type="ECO:0000256" key="1">
    <source>
        <dbReference type="SAM" id="MobiDB-lite"/>
    </source>
</evidence>
<evidence type="ECO:0000313" key="4">
    <source>
        <dbReference type="Proteomes" id="UP001642540"/>
    </source>
</evidence>
<evidence type="ECO:0000256" key="2">
    <source>
        <dbReference type="SAM" id="Phobius"/>
    </source>
</evidence>
<name>A0ABP1RM29_9HEXA</name>
<feature type="region of interest" description="Disordered" evidence="1">
    <location>
        <begin position="222"/>
        <end position="294"/>
    </location>
</feature>
<keyword evidence="2" id="KW-1133">Transmembrane helix</keyword>
<keyword evidence="4" id="KW-1185">Reference proteome</keyword>
<feature type="compositionally biased region" description="Pro residues" evidence="1">
    <location>
        <begin position="233"/>
        <end position="278"/>
    </location>
</feature>
<feature type="transmembrane region" description="Helical" evidence="2">
    <location>
        <begin position="137"/>
        <end position="154"/>
    </location>
</feature>
<comment type="caution">
    <text evidence="3">The sequence shown here is derived from an EMBL/GenBank/DDBJ whole genome shotgun (WGS) entry which is preliminary data.</text>
</comment>
<evidence type="ECO:0000313" key="3">
    <source>
        <dbReference type="EMBL" id="CAL8130559.1"/>
    </source>
</evidence>
<keyword evidence="2" id="KW-0812">Transmembrane</keyword>